<name>A0ACB9YS15_9PEZI</name>
<keyword evidence="2" id="KW-1185">Reference proteome</keyword>
<accession>A0ACB9YS15</accession>
<reference evidence="1 2" key="1">
    <citation type="journal article" date="2022" name="New Phytol.">
        <title>Ecological generalism drives hyperdiversity of secondary metabolite gene clusters in xylarialean endophytes.</title>
        <authorList>
            <person name="Franco M.E.E."/>
            <person name="Wisecaver J.H."/>
            <person name="Arnold A.E."/>
            <person name="Ju Y.M."/>
            <person name="Slot J.C."/>
            <person name="Ahrendt S."/>
            <person name="Moore L.P."/>
            <person name="Eastman K.E."/>
            <person name="Scott K."/>
            <person name="Konkel Z."/>
            <person name="Mondo S.J."/>
            <person name="Kuo A."/>
            <person name="Hayes R.D."/>
            <person name="Haridas S."/>
            <person name="Andreopoulos B."/>
            <person name="Riley R."/>
            <person name="LaButti K."/>
            <person name="Pangilinan J."/>
            <person name="Lipzen A."/>
            <person name="Amirebrahimi M."/>
            <person name="Yan J."/>
            <person name="Adam C."/>
            <person name="Keymanesh K."/>
            <person name="Ng V."/>
            <person name="Louie K."/>
            <person name="Northen T."/>
            <person name="Drula E."/>
            <person name="Henrissat B."/>
            <person name="Hsieh H.M."/>
            <person name="Youens-Clark K."/>
            <person name="Lutzoni F."/>
            <person name="Miadlikowska J."/>
            <person name="Eastwood D.C."/>
            <person name="Hamelin R.C."/>
            <person name="Grigoriev I.V."/>
            <person name="U'Ren J.M."/>
        </authorList>
    </citation>
    <scope>NUCLEOTIDE SEQUENCE [LARGE SCALE GENOMIC DNA]</scope>
    <source>
        <strain evidence="1 2">CBS 119005</strain>
    </source>
</reference>
<sequence>MQKVRRSAHCIQLIEPREIGKQTPKFIRPLEDDDSSTDDDSSGDESASGERENAAPNDAEREREADPPINERERRARDRRIEARKERRKTRQKEIEEYNRRYAGDPKRKFGRVNQPRRDIMVLEYMENGSLQDLVEKLATDRRRRRNGGRIPNRVLWSFWLCLIRACIAMEYPPRKFHPNRNRKPEPPSVSVATAAANRMKRELKRLNITLRDENSTPQATRAADTLRDDLIETIPNFGNVNRRQNLVHFDIDPLNILIGDLECTPSGANGWRQTRRRAEGIAEFLLSEEPEVPGYGFKTLRHTEKRDDGAHCEHDFVPRLKLADFGLADKIKRGKSNEYYFNRRKRAKTGSFAPEQFGHEWDNMPGNPDGREISQSLVVGYYGPHTNIWGIALSMWMLITKSLPPTPPQPQVPEGIDYDPDLTPEEIDRELRLLDPDEPISYCAWLMDPYGEFRWADPVLRRRIYECMYHRPEDRPSLLTLLGEASTKLCNDAFPQESDEAIREWVHRWIYEPRTEIETEESDDDDDAPPPPGRLRARQPQTQRLIPPMSAAAAAARPSDANSFHADFPNGCLPITNSVEIGYSGLTAVVDSIMAQAPYLRNLTTNEPIPFPAFDELREIYHENRGAGIFAVNNPIPAQTGQLDDVPHLAPEIAATLYTWGRDHGLDLSLGVLTPDGDHRRILFTPRADGAIWIWNPGNRWEGVSPAPPPPSTGDGGDGARNDNPPGPPGPPRPVQPGSSGAPSAPNLQLLPVQPIPPPSAAAYPPFAAAFDASFPGGAAQIPNNARMGQCGLLSILDSLRGQLGQNPTTAAGAPIFLPTYNALLQRYRTMRTNGAFQAINQLINAQANQDPNAGPFQVEEIAMVLRDWGLQHGLLLDLGAALPNGQHYVVQQPVPGTQTIWIYNPGATWRGVEPDPRFGQAQYDLRFPNGHWTRNQQDIALDQRSIVVIRAGMYTQFPARDIPGGEPPSIRDVLLAHQRWQANGRDPAAAAASNNPATFTPSALGPVTPEELAGTLFTWARTVGMSLNLGVITEGGATAPYIIHSGMANPRTLWVASADNNWEPVGAFRRPATPVGSDESLPDYESSDDEH</sequence>
<comment type="caution">
    <text evidence="1">The sequence shown here is derived from an EMBL/GenBank/DDBJ whole genome shotgun (WGS) entry which is preliminary data.</text>
</comment>
<protein>
    <submittedName>
        <fullName evidence="1">Uncharacterized protein</fullName>
    </submittedName>
</protein>
<evidence type="ECO:0000313" key="2">
    <source>
        <dbReference type="Proteomes" id="UP001497700"/>
    </source>
</evidence>
<evidence type="ECO:0000313" key="1">
    <source>
        <dbReference type="EMBL" id="KAI4862191.1"/>
    </source>
</evidence>
<gene>
    <name evidence="1" type="ORF">F4820DRAFT_451181</name>
</gene>
<dbReference type="EMBL" id="MU393531">
    <property type="protein sequence ID" value="KAI4862191.1"/>
    <property type="molecule type" value="Genomic_DNA"/>
</dbReference>
<organism evidence="1 2">
    <name type="scientific">Hypoxylon rubiginosum</name>
    <dbReference type="NCBI Taxonomy" id="110542"/>
    <lineage>
        <taxon>Eukaryota</taxon>
        <taxon>Fungi</taxon>
        <taxon>Dikarya</taxon>
        <taxon>Ascomycota</taxon>
        <taxon>Pezizomycotina</taxon>
        <taxon>Sordariomycetes</taxon>
        <taxon>Xylariomycetidae</taxon>
        <taxon>Xylariales</taxon>
        <taxon>Hypoxylaceae</taxon>
        <taxon>Hypoxylon</taxon>
    </lineage>
</organism>
<proteinExistence type="predicted"/>
<dbReference type="Proteomes" id="UP001497700">
    <property type="component" value="Unassembled WGS sequence"/>
</dbReference>